<name>A0A1S2NT74_9ACTN</name>
<dbReference type="OrthoDB" id="4137206at2"/>
<accession>A0A1S2NT74</accession>
<dbReference type="RefSeq" id="WP_071369706.1">
    <property type="nucleotide sequence ID" value="NZ_MLYP01000127.1"/>
</dbReference>
<reference evidence="1 2" key="1">
    <citation type="submission" date="2016-10" db="EMBL/GenBank/DDBJ databases">
        <title>Genome sequence of Streptomyces sp. MUSC 93.</title>
        <authorList>
            <person name="Lee L.-H."/>
            <person name="Ser H.-L."/>
            <person name="Law J.W.-F."/>
        </authorList>
    </citation>
    <scope>NUCLEOTIDE SEQUENCE [LARGE SCALE GENOMIC DNA]</scope>
    <source>
        <strain evidence="1 2">MUSC 93</strain>
    </source>
</reference>
<protein>
    <submittedName>
        <fullName evidence="1">Uncharacterized protein</fullName>
    </submittedName>
</protein>
<gene>
    <name evidence="1" type="ORF">BIV24_30505</name>
</gene>
<keyword evidence="2" id="KW-1185">Reference proteome</keyword>
<comment type="caution">
    <text evidence="1">The sequence shown here is derived from an EMBL/GenBank/DDBJ whole genome shotgun (WGS) entry which is preliminary data.</text>
</comment>
<evidence type="ECO:0000313" key="1">
    <source>
        <dbReference type="EMBL" id="OIJ84657.1"/>
    </source>
</evidence>
<dbReference type="EMBL" id="MLYP01000127">
    <property type="protein sequence ID" value="OIJ84657.1"/>
    <property type="molecule type" value="Genomic_DNA"/>
</dbReference>
<sequence>MVPATHHLLPAAMRELAPPWNDLTWDRERKLEELPHTEANERAALDALTAALHEPPYETSAVWSGASPELFDRIRPESMHWLGQSMPTADRLTLEAVADLIRGWAETAEPPVSPRVLEEQLAPAAAALAAYALSDWAHDLLRWLRQEPRNEERIAAVAEGAVEKGLSSHEAVSLLRDIGAPHGENALLRVVRKEDLSESDHAWARESLRHLRSPRYEARAQEPVSGEEPLLPPPTPELPYSWDYGFQWPQDLPETDENFAFARAILEAGAPTAPVPEPVPHPEWQGYEDDEPPVWLEARAVLRALMPYARLVTRQRLTEAMQECALLGIPGVPQDPGSEEAEGFIRQWGTWIGGWIAGEVFAWLGMYVDDQTSITPWALELAEQYTRHGVAAEQAVGMLRWWNAVPRSREALARIVADDSLPPEVREPAQAGLEQE</sequence>
<dbReference type="AlphaFoldDB" id="A0A1S2NT74"/>
<organism evidence="1 2">
    <name type="scientific">Streptomyces colonosanans</name>
    <dbReference type="NCBI Taxonomy" id="1428652"/>
    <lineage>
        <taxon>Bacteria</taxon>
        <taxon>Bacillati</taxon>
        <taxon>Actinomycetota</taxon>
        <taxon>Actinomycetes</taxon>
        <taxon>Kitasatosporales</taxon>
        <taxon>Streptomycetaceae</taxon>
        <taxon>Streptomyces</taxon>
    </lineage>
</organism>
<evidence type="ECO:0000313" key="2">
    <source>
        <dbReference type="Proteomes" id="UP000179935"/>
    </source>
</evidence>
<dbReference type="Proteomes" id="UP000179935">
    <property type="component" value="Unassembled WGS sequence"/>
</dbReference>
<proteinExistence type="predicted"/>